<keyword evidence="1" id="KW-1133">Transmembrane helix</keyword>
<accession>A0ABU6QKX3</accession>
<keyword evidence="3" id="KW-1185">Reference proteome</keyword>
<feature type="transmembrane region" description="Helical" evidence="1">
    <location>
        <begin position="114"/>
        <end position="133"/>
    </location>
</feature>
<dbReference type="Proteomes" id="UP001341840">
    <property type="component" value="Unassembled WGS sequence"/>
</dbReference>
<proteinExistence type="predicted"/>
<reference evidence="2 3" key="1">
    <citation type="journal article" date="2023" name="Plants (Basel)">
        <title>Bridging the Gap: Combining Genomics and Transcriptomics Approaches to Understand Stylosanthes scabra, an Orphan Legume from the Brazilian Caatinga.</title>
        <authorList>
            <person name="Ferreira-Neto J.R.C."/>
            <person name="da Silva M.D."/>
            <person name="Binneck E."/>
            <person name="de Melo N.F."/>
            <person name="da Silva R.H."/>
            <person name="de Melo A.L.T.M."/>
            <person name="Pandolfi V."/>
            <person name="Bustamante F.O."/>
            <person name="Brasileiro-Vidal A.C."/>
            <person name="Benko-Iseppon A.M."/>
        </authorList>
    </citation>
    <scope>NUCLEOTIDE SEQUENCE [LARGE SCALE GENOMIC DNA]</scope>
    <source>
        <tissue evidence="2">Leaves</tissue>
    </source>
</reference>
<evidence type="ECO:0000313" key="2">
    <source>
        <dbReference type="EMBL" id="MED6112473.1"/>
    </source>
</evidence>
<dbReference type="EMBL" id="JASCZI010000571">
    <property type="protein sequence ID" value="MED6112473.1"/>
    <property type="molecule type" value="Genomic_DNA"/>
</dbReference>
<gene>
    <name evidence="2" type="ORF">PIB30_062045</name>
</gene>
<protein>
    <submittedName>
        <fullName evidence="2">Uncharacterized protein</fullName>
    </submittedName>
</protein>
<name>A0ABU6QKX3_9FABA</name>
<feature type="transmembrane region" description="Helical" evidence="1">
    <location>
        <begin position="45"/>
        <end position="67"/>
    </location>
</feature>
<feature type="transmembrane region" description="Helical" evidence="1">
    <location>
        <begin position="74"/>
        <end position="94"/>
    </location>
</feature>
<keyword evidence="1" id="KW-0472">Membrane</keyword>
<sequence>METGIKIPLRQGMERGREKFWEREGIFRLRPAPLTPPLCSLPSTLHAGSGFVVGTVFSFLLACFVRIATDFSSYTVMCLSTPSPLVAPIMWLSPLPLSVSVVLVDTSCSPHRCAAASFILYTSLTITSTFVSFL</sequence>
<organism evidence="2 3">
    <name type="scientific">Stylosanthes scabra</name>
    <dbReference type="NCBI Taxonomy" id="79078"/>
    <lineage>
        <taxon>Eukaryota</taxon>
        <taxon>Viridiplantae</taxon>
        <taxon>Streptophyta</taxon>
        <taxon>Embryophyta</taxon>
        <taxon>Tracheophyta</taxon>
        <taxon>Spermatophyta</taxon>
        <taxon>Magnoliopsida</taxon>
        <taxon>eudicotyledons</taxon>
        <taxon>Gunneridae</taxon>
        <taxon>Pentapetalae</taxon>
        <taxon>rosids</taxon>
        <taxon>fabids</taxon>
        <taxon>Fabales</taxon>
        <taxon>Fabaceae</taxon>
        <taxon>Papilionoideae</taxon>
        <taxon>50 kb inversion clade</taxon>
        <taxon>dalbergioids sensu lato</taxon>
        <taxon>Dalbergieae</taxon>
        <taxon>Pterocarpus clade</taxon>
        <taxon>Stylosanthes</taxon>
    </lineage>
</organism>
<evidence type="ECO:0000313" key="3">
    <source>
        <dbReference type="Proteomes" id="UP001341840"/>
    </source>
</evidence>
<evidence type="ECO:0000256" key="1">
    <source>
        <dbReference type="SAM" id="Phobius"/>
    </source>
</evidence>
<keyword evidence="1" id="KW-0812">Transmembrane</keyword>
<comment type="caution">
    <text evidence="2">The sequence shown here is derived from an EMBL/GenBank/DDBJ whole genome shotgun (WGS) entry which is preliminary data.</text>
</comment>